<dbReference type="InterPro" id="IPR001841">
    <property type="entry name" value="Znf_RING"/>
</dbReference>
<keyword evidence="4" id="KW-1185">Reference proteome</keyword>
<keyword evidence="1" id="KW-0863">Zinc-finger</keyword>
<dbReference type="Proteomes" id="UP001279734">
    <property type="component" value="Unassembled WGS sequence"/>
</dbReference>
<sequence>MNSNQQMELQYVNTGYPYTVTESFVDGLERLPRAPEHYVYPGPVYDQGSVYWSMNMNSYMFESSDQGSASYYGSFDDHLPRTEVNRWDCEYSSPLHIEEPVSLDVQCEQNAVAAPQDSLEERIVNHEVAADFEVVWQNNIDPDNMTYEELLDLGEAVGTQSRGLSQELIKLLPTSRYKVGGFFSRKKIKERCVICMLSYKMGDPQITLPCKHVYHKKCGTKWLSISKACPVCNCEVFGGDPKH</sequence>
<evidence type="ECO:0000259" key="2">
    <source>
        <dbReference type="PROSITE" id="PS50089"/>
    </source>
</evidence>
<dbReference type="GO" id="GO:0008270">
    <property type="term" value="F:zinc ion binding"/>
    <property type="evidence" value="ECO:0007669"/>
    <property type="project" value="UniProtKB-KW"/>
</dbReference>
<comment type="caution">
    <text evidence="3">The sequence shown here is derived from an EMBL/GenBank/DDBJ whole genome shotgun (WGS) entry which is preliminary data.</text>
</comment>
<keyword evidence="1" id="KW-0862">Zinc</keyword>
<dbReference type="GO" id="GO:0031624">
    <property type="term" value="F:ubiquitin conjugating enzyme binding"/>
    <property type="evidence" value="ECO:0007669"/>
    <property type="project" value="TreeGrafter"/>
</dbReference>
<evidence type="ECO:0000313" key="3">
    <source>
        <dbReference type="EMBL" id="GMH04420.1"/>
    </source>
</evidence>
<name>A0AAD3S4T7_NEPGR</name>
<accession>A0AAD3S4T7</accession>
<feature type="domain" description="RING-type" evidence="2">
    <location>
        <begin position="192"/>
        <end position="233"/>
    </location>
</feature>
<protein>
    <recommendedName>
        <fullName evidence="2">RING-type domain-containing protein</fullName>
    </recommendedName>
</protein>
<dbReference type="SUPFAM" id="SSF57850">
    <property type="entry name" value="RING/U-box"/>
    <property type="match status" value="1"/>
</dbReference>
<dbReference type="GO" id="GO:0046621">
    <property type="term" value="P:negative regulation of organ growth"/>
    <property type="evidence" value="ECO:0007669"/>
    <property type="project" value="InterPro"/>
</dbReference>
<dbReference type="GO" id="GO:0004842">
    <property type="term" value="F:ubiquitin-protein transferase activity"/>
    <property type="evidence" value="ECO:0007669"/>
    <property type="project" value="InterPro"/>
</dbReference>
<dbReference type="GO" id="GO:0016567">
    <property type="term" value="P:protein ubiquitination"/>
    <property type="evidence" value="ECO:0007669"/>
    <property type="project" value="InterPro"/>
</dbReference>
<gene>
    <name evidence="3" type="ORF">Nepgr_006259</name>
</gene>
<dbReference type="PROSITE" id="PS50089">
    <property type="entry name" value="ZF_RING_2"/>
    <property type="match status" value="1"/>
</dbReference>
<dbReference type="Gene3D" id="3.30.40.10">
    <property type="entry name" value="Zinc/RING finger domain, C3HC4 (zinc finger)"/>
    <property type="match status" value="1"/>
</dbReference>
<dbReference type="InterPro" id="IPR013083">
    <property type="entry name" value="Znf_RING/FYVE/PHD"/>
</dbReference>
<dbReference type="SMART" id="SM00184">
    <property type="entry name" value="RING"/>
    <property type="match status" value="1"/>
</dbReference>
<dbReference type="FunFam" id="3.30.40.10:FF:000226">
    <property type="entry name" value="E3 ubiquitin ligase BIG BROTHER"/>
    <property type="match status" value="1"/>
</dbReference>
<evidence type="ECO:0000256" key="1">
    <source>
        <dbReference type="PROSITE-ProRule" id="PRU00175"/>
    </source>
</evidence>
<dbReference type="EMBL" id="BSYO01000005">
    <property type="protein sequence ID" value="GMH04420.1"/>
    <property type="molecule type" value="Genomic_DNA"/>
</dbReference>
<proteinExistence type="predicted"/>
<dbReference type="InterPro" id="IPR033276">
    <property type="entry name" value="BB"/>
</dbReference>
<keyword evidence="1" id="KW-0479">Metal-binding</keyword>
<dbReference type="PANTHER" id="PTHR46400">
    <property type="entry name" value="RING/U-BOX SUPERFAMILY PROTEIN"/>
    <property type="match status" value="1"/>
</dbReference>
<dbReference type="Pfam" id="PF13639">
    <property type="entry name" value="zf-RING_2"/>
    <property type="match status" value="1"/>
</dbReference>
<dbReference type="AlphaFoldDB" id="A0AAD3S4T7"/>
<reference evidence="3" key="1">
    <citation type="submission" date="2023-05" db="EMBL/GenBank/DDBJ databases">
        <title>Nepenthes gracilis genome sequencing.</title>
        <authorList>
            <person name="Fukushima K."/>
        </authorList>
    </citation>
    <scope>NUCLEOTIDE SEQUENCE</scope>
    <source>
        <strain evidence="3">SING2019-196</strain>
    </source>
</reference>
<dbReference type="PANTHER" id="PTHR46400:SF5">
    <property type="entry name" value="RING-TYPE DOMAIN-CONTAINING PROTEIN"/>
    <property type="match status" value="1"/>
</dbReference>
<evidence type="ECO:0000313" key="4">
    <source>
        <dbReference type="Proteomes" id="UP001279734"/>
    </source>
</evidence>
<organism evidence="3 4">
    <name type="scientific">Nepenthes gracilis</name>
    <name type="common">Slender pitcher plant</name>
    <dbReference type="NCBI Taxonomy" id="150966"/>
    <lineage>
        <taxon>Eukaryota</taxon>
        <taxon>Viridiplantae</taxon>
        <taxon>Streptophyta</taxon>
        <taxon>Embryophyta</taxon>
        <taxon>Tracheophyta</taxon>
        <taxon>Spermatophyta</taxon>
        <taxon>Magnoliopsida</taxon>
        <taxon>eudicotyledons</taxon>
        <taxon>Gunneridae</taxon>
        <taxon>Pentapetalae</taxon>
        <taxon>Caryophyllales</taxon>
        <taxon>Nepenthaceae</taxon>
        <taxon>Nepenthes</taxon>
    </lineage>
</organism>